<comment type="caution">
    <text evidence="2">The sequence shown here is derived from an EMBL/GenBank/DDBJ whole genome shotgun (WGS) entry which is preliminary data.</text>
</comment>
<dbReference type="PANTHER" id="PTHR34580:SF1">
    <property type="entry name" value="PROTEIN PAFC"/>
    <property type="match status" value="1"/>
</dbReference>
<accession>A0A644XP11</accession>
<dbReference type="Gene3D" id="1.10.10.10">
    <property type="entry name" value="Winged helix-like DNA-binding domain superfamily/Winged helix DNA-binding domain"/>
    <property type="match status" value="1"/>
</dbReference>
<reference evidence="2" key="1">
    <citation type="submission" date="2019-08" db="EMBL/GenBank/DDBJ databases">
        <authorList>
            <person name="Kucharzyk K."/>
            <person name="Murdoch R.W."/>
            <person name="Higgins S."/>
            <person name="Loffler F."/>
        </authorList>
    </citation>
    <scope>NUCLEOTIDE SEQUENCE</scope>
</reference>
<proteinExistence type="predicted"/>
<evidence type="ECO:0000259" key="1">
    <source>
        <dbReference type="Pfam" id="PF08279"/>
    </source>
</evidence>
<feature type="domain" description="Helix-turn-helix type 11" evidence="1">
    <location>
        <begin position="8"/>
        <end position="55"/>
    </location>
</feature>
<organism evidence="2">
    <name type="scientific">bioreactor metagenome</name>
    <dbReference type="NCBI Taxonomy" id="1076179"/>
    <lineage>
        <taxon>unclassified sequences</taxon>
        <taxon>metagenomes</taxon>
        <taxon>ecological metagenomes</taxon>
    </lineage>
</organism>
<dbReference type="EMBL" id="VSSQ01002888">
    <property type="protein sequence ID" value="MPM17936.1"/>
    <property type="molecule type" value="Genomic_DNA"/>
</dbReference>
<dbReference type="InterPro" id="IPR051534">
    <property type="entry name" value="CBASS_pafABC_assoc_protein"/>
</dbReference>
<name>A0A644XP11_9ZZZZ</name>
<dbReference type="InterPro" id="IPR036388">
    <property type="entry name" value="WH-like_DNA-bd_sf"/>
</dbReference>
<dbReference type="Pfam" id="PF08279">
    <property type="entry name" value="HTH_11"/>
    <property type="match status" value="1"/>
</dbReference>
<dbReference type="InterPro" id="IPR013196">
    <property type="entry name" value="HTH_11"/>
</dbReference>
<dbReference type="SUPFAM" id="SSF46785">
    <property type="entry name" value="Winged helix' DNA-binding domain"/>
    <property type="match status" value="1"/>
</dbReference>
<dbReference type="PANTHER" id="PTHR34580">
    <property type="match status" value="1"/>
</dbReference>
<gene>
    <name evidence="2" type="ORF">SDC9_64336</name>
</gene>
<evidence type="ECO:0000313" key="2">
    <source>
        <dbReference type="EMBL" id="MPM17936.1"/>
    </source>
</evidence>
<sequence length="299" mass="34317">MDQPKLERLLRIMQLMTDKHKKYTVAELSEILAISPRSVYRYIDTFESVGFIVNKQDGFVSLAKESRHFRTIADLVYFTEEEAYVLKRAVEALDPLNPAVNGIKSKLYSLYDYKKVADIVVNDKTRTIVNRLLDSIACEKQVILREYRSSHSGKVSDRLVEPIQFGVNMVDILCYEIASGSCKSFKIARIGEVEETGQEWQSTAKHQKIITDAFRFSSTRAYPVKLRLSMVAANLLNEEYPLTCDKTERISDSEYIYSDVVCSYEGIGRFALGLCNEIEVIDTPEFVKFLYKKRKGSKF</sequence>
<protein>
    <recommendedName>
        <fullName evidence="1">Helix-turn-helix type 11 domain-containing protein</fullName>
    </recommendedName>
</protein>
<dbReference type="AlphaFoldDB" id="A0A644XP11"/>
<dbReference type="InterPro" id="IPR036390">
    <property type="entry name" value="WH_DNA-bd_sf"/>
</dbReference>